<dbReference type="RefSeq" id="WP_276730183.1">
    <property type="nucleotide sequence ID" value="NZ_JAFKMR010000017.1"/>
</dbReference>
<keyword evidence="4 10" id="KW-0812">Transmembrane</keyword>
<dbReference type="PANTHER" id="PTHR11384">
    <property type="entry name" value="ATP-BINDING CASSETTE, SUB-FAMILY D MEMBER"/>
    <property type="match status" value="1"/>
</dbReference>
<keyword evidence="8 10" id="KW-0472">Membrane</keyword>
<evidence type="ECO:0000313" key="14">
    <source>
        <dbReference type="Proteomes" id="UP000664800"/>
    </source>
</evidence>
<evidence type="ECO:0000256" key="3">
    <source>
        <dbReference type="ARBA" id="ARBA00022475"/>
    </source>
</evidence>
<dbReference type="SUPFAM" id="SSF90123">
    <property type="entry name" value="ABC transporter transmembrane region"/>
    <property type="match status" value="1"/>
</dbReference>
<evidence type="ECO:0000256" key="10">
    <source>
        <dbReference type="SAM" id="Phobius"/>
    </source>
</evidence>
<dbReference type="SUPFAM" id="SSF52540">
    <property type="entry name" value="P-loop containing nucleoside triphosphate hydrolases"/>
    <property type="match status" value="1"/>
</dbReference>
<proteinExistence type="predicted"/>
<keyword evidence="2" id="KW-0813">Transport</keyword>
<keyword evidence="3" id="KW-1003">Cell membrane</keyword>
<dbReference type="Pfam" id="PF06472">
    <property type="entry name" value="ABC_membrane_2"/>
    <property type="match status" value="1"/>
</dbReference>
<feature type="compositionally biased region" description="Basic and acidic residues" evidence="9">
    <location>
        <begin position="595"/>
        <end position="606"/>
    </location>
</feature>
<keyword evidence="6 13" id="KW-0067">ATP-binding</keyword>
<evidence type="ECO:0000313" key="13">
    <source>
        <dbReference type="EMBL" id="MBN8744415.1"/>
    </source>
</evidence>
<evidence type="ECO:0000259" key="12">
    <source>
        <dbReference type="PROSITE" id="PS50929"/>
    </source>
</evidence>
<dbReference type="CDD" id="cd03223">
    <property type="entry name" value="ABCD_peroxisomal_ALDP"/>
    <property type="match status" value="1"/>
</dbReference>
<evidence type="ECO:0000256" key="7">
    <source>
        <dbReference type="ARBA" id="ARBA00022989"/>
    </source>
</evidence>
<evidence type="ECO:0000256" key="9">
    <source>
        <dbReference type="SAM" id="MobiDB-lite"/>
    </source>
</evidence>
<dbReference type="PROSITE" id="PS00211">
    <property type="entry name" value="ABC_TRANSPORTER_1"/>
    <property type="match status" value="1"/>
</dbReference>
<dbReference type="Pfam" id="PF00005">
    <property type="entry name" value="ABC_tran"/>
    <property type="match status" value="1"/>
</dbReference>
<organism evidence="13 14">
    <name type="scientific">Thiomonas arsenitoxydans (strain DSM 22701 / CIP 110005 / 3As)</name>
    <dbReference type="NCBI Taxonomy" id="426114"/>
    <lineage>
        <taxon>Bacteria</taxon>
        <taxon>Pseudomonadati</taxon>
        <taxon>Pseudomonadota</taxon>
        <taxon>Betaproteobacteria</taxon>
        <taxon>Burkholderiales</taxon>
        <taxon>Thiomonas</taxon>
    </lineage>
</organism>
<dbReference type="PANTHER" id="PTHR11384:SF59">
    <property type="entry name" value="LYSOSOMAL COBALAMIN TRANSPORTER ABCD4"/>
    <property type="match status" value="1"/>
</dbReference>
<evidence type="ECO:0000256" key="2">
    <source>
        <dbReference type="ARBA" id="ARBA00022448"/>
    </source>
</evidence>
<name>A0A8I1MWU6_THIA3</name>
<comment type="caution">
    <text evidence="13">The sequence shown here is derived from an EMBL/GenBank/DDBJ whole genome shotgun (WGS) entry which is preliminary data.</text>
</comment>
<feature type="transmembrane region" description="Helical" evidence="10">
    <location>
        <begin position="181"/>
        <end position="208"/>
    </location>
</feature>
<dbReference type="InterPro" id="IPR050835">
    <property type="entry name" value="ABC_transporter_sub-D"/>
</dbReference>
<feature type="domain" description="ABC transmembrane type-1" evidence="12">
    <location>
        <begin position="34"/>
        <end position="333"/>
    </location>
</feature>
<gene>
    <name evidence="13" type="ORF">J0I24_08915</name>
</gene>
<feature type="transmembrane region" description="Helical" evidence="10">
    <location>
        <begin position="154"/>
        <end position="175"/>
    </location>
</feature>
<feature type="transmembrane region" description="Helical" evidence="10">
    <location>
        <begin position="274"/>
        <end position="294"/>
    </location>
</feature>
<dbReference type="SMART" id="SM00382">
    <property type="entry name" value="AAA"/>
    <property type="match status" value="1"/>
</dbReference>
<dbReference type="InterPro" id="IPR036640">
    <property type="entry name" value="ABC1_TM_sf"/>
</dbReference>
<dbReference type="GO" id="GO:0005524">
    <property type="term" value="F:ATP binding"/>
    <property type="evidence" value="ECO:0007669"/>
    <property type="project" value="UniProtKB-KW"/>
</dbReference>
<dbReference type="InterPro" id="IPR027417">
    <property type="entry name" value="P-loop_NTPase"/>
</dbReference>
<feature type="transmembrane region" description="Helical" evidence="10">
    <location>
        <begin position="76"/>
        <end position="98"/>
    </location>
</feature>
<dbReference type="GO" id="GO:0005886">
    <property type="term" value="C:plasma membrane"/>
    <property type="evidence" value="ECO:0007669"/>
    <property type="project" value="UniProtKB-SubCell"/>
</dbReference>
<dbReference type="InterPro" id="IPR011527">
    <property type="entry name" value="ABC1_TM_dom"/>
</dbReference>
<evidence type="ECO:0000256" key="5">
    <source>
        <dbReference type="ARBA" id="ARBA00022741"/>
    </source>
</evidence>
<reference evidence="13" key="1">
    <citation type="submission" date="2021-02" db="EMBL/GenBank/DDBJ databases">
        <title>Thiocyanate and organic carbon inputs drive convergent selection for specific autotrophic Afipia and Thiobacillus strains within complex microbiomes.</title>
        <authorList>
            <person name="Huddy R.J."/>
            <person name="Sachdeva R."/>
            <person name="Kadzinga F."/>
            <person name="Kantor R.S."/>
            <person name="Harrison S.T.L."/>
            <person name="Banfield J.F."/>
        </authorList>
    </citation>
    <scope>NUCLEOTIDE SEQUENCE</scope>
    <source>
        <strain evidence="13">SCN18_13_7_16_R3_B_64_19</strain>
    </source>
</reference>
<dbReference type="AlphaFoldDB" id="A0A8I1MWU6"/>
<dbReference type="GO" id="GO:0016887">
    <property type="term" value="F:ATP hydrolysis activity"/>
    <property type="evidence" value="ECO:0007669"/>
    <property type="project" value="InterPro"/>
</dbReference>
<evidence type="ECO:0000256" key="6">
    <source>
        <dbReference type="ARBA" id="ARBA00022840"/>
    </source>
</evidence>
<feature type="transmembrane region" description="Helical" evidence="10">
    <location>
        <begin position="34"/>
        <end position="52"/>
    </location>
</feature>
<dbReference type="PROSITE" id="PS50929">
    <property type="entry name" value="ABC_TM1F"/>
    <property type="match status" value="1"/>
</dbReference>
<dbReference type="EMBL" id="JAFKMR010000017">
    <property type="protein sequence ID" value="MBN8744415.1"/>
    <property type="molecule type" value="Genomic_DNA"/>
</dbReference>
<evidence type="ECO:0000256" key="1">
    <source>
        <dbReference type="ARBA" id="ARBA00004651"/>
    </source>
</evidence>
<feature type="domain" description="ABC transporter" evidence="11">
    <location>
        <begin position="391"/>
        <end position="613"/>
    </location>
</feature>
<dbReference type="Proteomes" id="UP000664800">
    <property type="component" value="Unassembled WGS sequence"/>
</dbReference>
<evidence type="ECO:0000259" key="11">
    <source>
        <dbReference type="PROSITE" id="PS50893"/>
    </source>
</evidence>
<evidence type="ECO:0000256" key="4">
    <source>
        <dbReference type="ARBA" id="ARBA00022692"/>
    </source>
</evidence>
<dbReference type="GO" id="GO:0140359">
    <property type="term" value="F:ABC-type transporter activity"/>
    <property type="evidence" value="ECO:0007669"/>
    <property type="project" value="InterPro"/>
</dbReference>
<dbReference type="PROSITE" id="PS50893">
    <property type="entry name" value="ABC_TRANSPORTER_2"/>
    <property type="match status" value="1"/>
</dbReference>
<dbReference type="InterPro" id="IPR003593">
    <property type="entry name" value="AAA+_ATPase"/>
</dbReference>
<protein>
    <submittedName>
        <fullName evidence="13">ABC transporter ATP-binding protein/permease</fullName>
    </submittedName>
</protein>
<dbReference type="InterPro" id="IPR003439">
    <property type="entry name" value="ABC_transporter-like_ATP-bd"/>
</dbReference>
<feature type="region of interest" description="Disordered" evidence="9">
    <location>
        <begin position="349"/>
        <end position="368"/>
    </location>
</feature>
<accession>A0A8I1MWU6</accession>
<evidence type="ECO:0000256" key="8">
    <source>
        <dbReference type="ARBA" id="ARBA00023136"/>
    </source>
</evidence>
<dbReference type="Gene3D" id="1.20.1560.10">
    <property type="entry name" value="ABC transporter type 1, transmembrane domain"/>
    <property type="match status" value="1"/>
</dbReference>
<comment type="subcellular location">
    <subcellularLocation>
        <location evidence="1">Cell membrane</location>
        <topology evidence="1">Multi-pass membrane protein</topology>
    </subcellularLocation>
</comment>
<keyword evidence="7 10" id="KW-1133">Transmembrane helix</keyword>
<feature type="region of interest" description="Disordered" evidence="9">
    <location>
        <begin position="591"/>
        <end position="623"/>
    </location>
</feature>
<dbReference type="Gene3D" id="3.40.50.300">
    <property type="entry name" value="P-loop containing nucleotide triphosphate hydrolases"/>
    <property type="match status" value="1"/>
</dbReference>
<keyword evidence="5" id="KW-0547">Nucleotide-binding</keyword>
<sequence>MPPQASPQSYRFALRHFYSLAKPYLVSEEKKKGWGLLLLVLAMNLALVWVNVKLTQWNGDFFNALQAKNFGAFKQLLLYFTGYAFLYIALAVYSQYFLQMLQINWRRWMTEVFLKDWLAGGTHYRMSLRQGNTDNPDQRIADDIGGFINGSLNLFFGFVSSLVTLFSFLFMLWMLSGAVTLFGITIPGYMVWVAILYAGVGSVLAHWVGKPLIRLNFYQQRYEADFRFGLARTREHDEGIALYNGEQRELAGHRDRFANVWSNWWGIMKRQKLFTWYSAFYGQLAIIFPILVAAPRYFAGQIQLGGLTQTAQAFGQVQGALSWFIGAYTSIADWRATVERLQTFVEAMQNAQSHPPTPTAPASAGLPSERSSSAAIASAGVVPLRSARESVALGDLLLLSPDGRPLLQCAGEHISRGQHTLFTGPSGSGKSTLVRWLAGIWPYALNTAHAHAPSGRTLFLPQKPYLPLGTLKQALTYPQSPEDFSAAQISEALQLARVPYLEAALEQTDTWMQRLSPGEQQRLAVARALLIAPDWLFMDEATSALDAPTERAMYALLQQRLPDATLVSVAHRVGVIGFHAQIYAVVADPSGEGPARMEKRDAERAQKAALGDEGAPGAPAFAS</sequence>
<dbReference type="InterPro" id="IPR017871">
    <property type="entry name" value="ABC_transporter-like_CS"/>
</dbReference>